<dbReference type="EMBL" id="JAAWVQ010092767">
    <property type="protein sequence ID" value="MBN3279782.1"/>
    <property type="molecule type" value="Genomic_DNA"/>
</dbReference>
<evidence type="ECO:0000256" key="2">
    <source>
        <dbReference type="SAM" id="MobiDB-lite"/>
    </source>
</evidence>
<feature type="region of interest" description="Disordered" evidence="2">
    <location>
        <begin position="1"/>
        <end position="112"/>
    </location>
</feature>
<dbReference type="Gene3D" id="1.10.1410.40">
    <property type="match status" value="1"/>
</dbReference>
<feature type="non-terminal residue" evidence="5">
    <location>
        <position position="487"/>
    </location>
</feature>
<dbReference type="PANTHER" id="PTHR10656:SF35">
    <property type="entry name" value="CYCLIC GMP-AMP SYNTHASE"/>
    <property type="match status" value="1"/>
</dbReference>
<name>A0ABS2XZU9_POLSP</name>
<dbReference type="Proteomes" id="UP001166093">
    <property type="component" value="Unassembled WGS sequence"/>
</dbReference>
<evidence type="ECO:0000313" key="6">
    <source>
        <dbReference type="Proteomes" id="UP001166093"/>
    </source>
</evidence>
<feature type="compositionally biased region" description="Basic and acidic residues" evidence="2">
    <location>
        <begin position="51"/>
        <end position="61"/>
    </location>
</feature>
<proteinExistence type="inferred from homology"/>
<feature type="domain" description="Mab-21-like HhH/H2TH-like" evidence="4">
    <location>
        <begin position="375"/>
        <end position="475"/>
    </location>
</feature>
<accession>A0ABS2XZU9</accession>
<protein>
    <submittedName>
        <fullName evidence="5">CGAS synthase</fullName>
    </submittedName>
</protein>
<comment type="similarity">
    <text evidence="1">Belongs to the mab-21 family.</text>
</comment>
<feature type="compositionally biased region" description="Basic and acidic residues" evidence="2">
    <location>
        <begin position="79"/>
        <end position="92"/>
    </location>
</feature>
<organism evidence="5 6">
    <name type="scientific">Polyodon spathula</name>
    <name type="common">North American paddlefish</name>
    <name type="synonym">Squalus spathula</name>
    <dbReference type="NCBI Taxonomy" id="7913"/>
    <lineage>
        <taxon>Eukaryota</taxon>
        <taxon>Metazoa</taxon>
        <taxon>Chordata</taxon>
        <taxon>Craniata</taxon>
        <taxon>Vertebrata</taxon>
        <taxon>Euteleostomi</taxon>
        <taxon>Actinopterygii</taxon>
        <taxon>Chondrostei</taxon>
        <taxon>Acipenseriformes</taxon>
        <taxon>Polyodontidae</taxon>
        <taxon>Polyodon</taxon>
    </lineage>
</organism>
<gene>
    <name evidence="5" type="primary">Cgas_0</name>
    <name evidence="5" type="ORF">GTO93_0000809</name>
</gene>
<dbReference type="PANTHER" id="PTHR10656">
    <property type="entry name" value="CELL FATE DETERMINING PROTEIN MAB21-RELATED"/>
    <property type="match status" value="1"/>
</dbReference>
<dbReference type="Gene3D" id="3.30.460.90">
    <property type="match status" value="1"/>
</dbReference>
<evidence type="ECO:0000259" key="4">
    <source>
        <dbReference type="Pfam" id="PF20266"/>
    </source>
</evidence>
<dbReference type="SMART" id="SM01265">
    <property type="entry name" value="Mab-21"/>
    <property type="match status" value="1"/>
</dbReference>
<dbReference type="InterPro" id="IPR046903">
    <property type="entry name" value="Mab-21-like_nuc_Trfase"/>
</dbReference>
<feature type="non-terminal residue" evidence="5">
    <location>
        <position position="1"/>
    </location>
</feature>
<dbReference type="Pfam" id="PF20266">
    <property type="entry name" value="Mab-21_C"/>
    <property type="match status" value="1"/>
</dbReference>
<dbReference type="InterPro" id="IPR024810">
    <property type="entry name" value="MAB21L/cGLR"/>
</dbReference>
<dbReference type="Pfam" id="PF03281">
    <property type="entry name" value="Mab-21"/>
    <property type="match status" value="1"/>
</dbReference>
<evidence type="ECO:0000256" key="1">
    <source>
        <dbReference type="ARBA" id="ARBA00008307"/>
    </source>
</evidence>
<evidence type="ECO:0000259" key="3">
    <source>
        <dbReference type="Pfam" id="PF03281"/>
    </source>
</evidence>
<keyword evidence="6" id="KW-1185">Reference proteome</keyword>
<dbReference type="InterPro" id="IPR046906">
    <property type="entry name" value="Mab-21_HhH/H2TH-like"/>
</dbReference>
<evidence type="ECO:0000313" key="5">
    <source>
        <dbReference type="EMBL" id="MBN3279782.1"/>
    </source>
</evidence>
<reference evidence="5" key="1">
    <citation type="journal article" date="2021" name="Cell">
        <title>Tracing the genetic footprints of vertebrate landing in non-teleost ray-finned fishes.</title>
        <authorList>
            <person name="Bi X."/>
            <person name="Wang K."/>
            <person name="Yang L."/>
            <person name="Pan H."/>
            <person name="Jiang H."/>
            <person name="Wei Q."/>
            <person name="Fang M."/>
            <person name="Yu H."/>
            <person name="Zhu C."/>
            <person name="Cai Y."/>
            <person name="He Y."/>
            <person name="Gan X."/>
            <person name="Zeng H."/>
            <person name="Yu D."/>
            <person name="Zhu Y."/>
            <person name="Jiang H."/>
            <person name="Qiu Q."/>
            <person name="Yang H."/>
            <person name="Zhang Y.E."/>
            <person name="Wang W."/>
            <person name="Zhu M."/>
            <person name="He S."/>
            <person name="Zhang G."/>
        </authorList>
    </citation>
    <scope>NUCLEOTIDE SEQUENCE</scope>
    <source>
        <strain evidence="5">Pddl_001</strain>
    </source>
</reference>
<sequence length="487" mass="54831">MPKSNGGRAKNPPPSSAKPRTLPRVKSPIASTPLTKDPAPSTHKPTASLETKTRPHPKEPTAKQTGTSPKSTRHPAPKTRPDKRSEGPEKRACRALATDSPSGPVKKGGAGFKKVTSGNKDLLGVLESLKISKQSRSKATDKVNDVIDSIVKHVKTSSEYFQDIAKLPTGSYYENVKISEPDEFDIMLTIPVHRVQLEQFDSGGAFYSVSFKRNPRSPLEHFLLKDGTLSAHNMLFEFRKHVKEATKSQKASHSLSFIKDVQVERKRKGCPAVTLQVKEISVDIVLGLEVHSMSWPPMTKDGFNIVDWLGTKVKKDFKLKPFYLVPKYVGKGWDEKEGIYARDVWRISFSHIEKAILRNHGSTKTCCESGGSKCCRKQCLKLLKHLLNELKKKHPKELSKFFSYQAKTVLLHGCVKRPKDSQWELAHLDDCFQQLLDDFIKHLKTGSLPHFFVPTYNLLESCSDSKKQEFLINCIDSERNNMFPIFK</sequence>
<comment type="caution">
    <text evidence="5">The sequence shown here is derived from an EMBL/GenBank/DDBJ whole genome shotgun (WGS) entry which is preliminary data.</text>
</comment>
<feature type="domain" description="Mab-21-like nucleotidyltransferase" evidence="3">
    <location>
        <begin position="172"/>
        <end position="359"/>
    </location>
</feature>